<keyword evidence="3" id="KW-0378">Hydrolase</keyword>
<keyword evidence="8" id="KW-1185">Reference proteome</keyword>
<dbReference type="InterPro" id="IPR006680">
    <property type="entry name" value="Amidohydro-rel"/>
</dbReference>
<gene>
    <name evidence="7" type="ORF">CROQUDRAFT_47962</name>
</gene>
<dbReference type="Pfam" id="PF01979">
    <property type="entry name" value="Amidohydro_1"/>
    <property type="match status" value="1"/>
</dbReference>
<accession>A0A9P6NC71</accession>
<dbReference type="Gene3D" id="3.20.20.140">
    <property type="entry name" value="Metal-dependent hydrolases"/>
    <property type="match status" value="1"/>
</dbReference>
<feature type="compositionally biased region" description="Basic and acidic residues" evidence="5">
    <location>
        <begin position="282"/>
        <end position="294"/>
    </location>
</feature>
<keyword evidence="4" id="KW-0862">Zinc</keyword>
<dbReference type="InterPro" id="IPR051607">
    <property type="entry name" value="Metallo-dep_hydrolases"/>
</dbReference>
<evidence type="ECO:0000256" key="3">
    <source>
        <dbReference type="ARBA" id="ARBA00022801"/>
    </source>
</evidence>
<proteinExistence type="predicted"/>
<feature type="region of interest" description="Disordered" evidence="5">
    <location>
        <begin position="262"/>
        <end position="294"/>
    </location>
</feature>
<evidence type="ECO:0000256" key="1">
    <source>
        <dbReference type="ARBA" id="ARBA00001947"/>
    </source>
</evidence>
<organism evidence="7 8">
    <name type="scientific">Cronartium quercuum f. sp. fusiforme G11</name>
    <dbReference type="NCBI Taxonomy" id="708437"/>
    <lineage>
        <taxon>Eukaryota</taxon>
        <taxon>Fungi</taxon>
        <taxon>Dikarya</taxon>
        <taxon>Basidiomycota</taxon>
        <taxon>Pucciniomycotina</taxon>
        <taxon>Pucciniomycetes</taxon>
        <taxon>Pucciniales</taxon>
        <taxon>Coleosporiaceae</taxon>
        <taxon>Cronartium</taxon>
    </lineage>
</organism>
<dbReference type="InterPro" id="IPR032466">
    <property type="entry name" value="Metal_Hydrolase"/>
</dbReference>
<reference evidence="7" key="1">
    <citation type="submission" date="2013-11" db="EMBL/GenBank/DDBJ databases">
        <title>Genome sequence of the fusiform rust pathogen reveals effectors for host alternation and coevolution with pine.</title>
        <authorList>
            <consortium name="DOE Joint Genome Institute"/>
            <person name="Smith K."/>
            <person name="Pendleton A."/>
            <person name="Kubisiak T."/>
            <person name="Anderson C."/>
            <person name="Salamov A."/>
            <person name="Aerts A."/>
            <person name="Riley R."/>
            <person name="Clum A."/>
            <person name="Lindquist E."/>
            <person name="Ence D."/>
            <person name="Campbell M."/>
            <person name="Kronenberg Z."/>
            <person name="Feau N."/>
            <person name="Dhillon B."/>
            <person name="Hamelin R."/>
            <person name="Burleigh J."/>
            <person name="Smith J."/>
            <person name="Yandell M."/>
            <person name="Nelson C."/>
            <person name="Grigoriev I."/>
            <person name="Davis J."/>
        </authorList>
    </citation>
    <scope>NUCLEOTIDE SEQUENCE</scope>
    <source>
        <strain evidence="7">G11</strain>
    </source>
</reference>
<dbReference type="AlphaFoldDB" id="A0A9P6NC71"/>
<evidence type="ECO:0000313" key="8">
    <source>
        <dbReference type="Proteomes" id="UP000886653"/>
    </source>
</evidence>
<dbReference type="Gene3D" id="2.30.40.10">
    <property type="entry name" value="Urease, subunit C, domain 1"/>
    <property type="match status" value="1"/>
</dbReference>
<dbReference type="OrthoDB" id="194468at2759"/>
<feature type="compositionally biased region" description="Polar residues" evidence="5">
    <location>
        <begin position="262"/>
        <end position="280"/>
    </location>
</feature>
<comment type="cofactor">
    <cofactor evidence="1">
        <name>Zn(2+)</name>
        <dbReference type="ChEBI" id="CHEBI:29105"/>
    </cofactor>
</comment>
<dbReference type="PANTHER" id="PTHR11271:SF6">
    <property type="entry name" value="GUANINE DEAMINASE"/>
    <property type="match status" value="1"/>
</dbReference>
<dbReference type="GO" id="GO:0046098">
    <property type="term" value="P:guanine metabolic process"/>
    <property type="evidence" value="ECO:0007669"/>
    <property type="project" value="TreeGrafter"/>
</dbReference>
<protein>
    <recommendedName>
        <fullName evidence="6">Amidohydrolase-related domain-containing protein</fullName>
    </recommendedName>
</protein>
<keyword evidence="2" id="KW-0479">Metal-binding</keyword>
<dbReference type="GO" id="GO:0008892">
    <property type="term" value="F:guanine deaminase activity"/>
    <property type="evidence" value="ECO:0007669"/>
    <property type="project" value="TreeGrafter"/>
</dbReference>
<feature type="domain" description="Amidohydrolase-related" evidence="6">
    <location>
        <begin position="128"/>
        <end position="572"/>
    </location>
</feature>
<dbReference type="Proteomes" id="UP000886653">
    <property type="component" value="Unassembled WGS sequence"/>
</dbReference>
<dbReference type="InterPro" id="IPR011059">
    <property type="entry name" value="Metal-dep_hydrolase_composite"/>
</dbReference>
<evidence type="ECO:0000313" key="7">
    <source>
        <dbReference type="EMBL" id="KAG0144000.1"/>
    </source>
</evidence>
<comment type="caution">
    <text evidence="7">The sequence shown here is derived from an EMBL/GenBank/DDBJ whole genome shotgun (WGS) entry which is preliminary data.</text>
</comment>
<evidence type="ECO:0000256" key="5">
    <source>
        <dbReference type="SAM" id="MobiDB-lite"/>
    </source>
</evidence>
<evidence type="ECO:0000256" key="4">
    <source>
        <dbReference type="ARBA" id="ARBA00022833"/>
    </source>
</evidence>
<dbReference type="SUPFAM" id="SSF51556">
    <property type="entry name" value="Metallo-dependent hydrolases"/>
    <property type="match status" value="1"/>
</dbReference>
<sequence length="578" mass="64257">MSSCPGSRSVCPSLNHFHHRSSRHHFHGTRFNLTDRRSQTCRLYQAGVTTVVIGSFVHSITSETLEFIEDGMLVFDPAGRIIGLEKQRKSDEDWSRKSGVLKSLVERQWAVNGDERLVRFVRLRTGEFLIPGFVDTHTHAVQYPNVGIGQQYELLGWLKNVTFAEEQKYACEAYARRMFSKVVRRLLNVGTTTCSYFSSIHLSAAKVLASVCHEAGQRALVGKCNMDRNDAFEAYKEDSVEHSIRDTIQLIDYVRQHCTTESEQPYSSLTPPSSIGSASKLSVEEENRRTDEPEGHQLALVQPILTPRFAISCTDELLNSLGQLLEADPSLRLQTHLCESKFEIAHTLALFPGYKSYTSIYDRFNLLTSRTILAHCVHLEEAELALVTQRGCGLSHCPSSNFNLKSGICPVKSLLEQGVQKIGLGTDVSGGYGIGILSSIRDATVAGKAISFRTETDTSSLSIANLVYMATLGGARVCGLEDRIGNFVVGKEFDGLLIQTGACKATDEMTMIEDLVEDWIPFSSNIYEEGMNPNFFIDEFDPKLNLERLLEKFLFAGDDRNIGSVFVKGRVVGGVRPI</sequence>
<dbReference type="PANTHER" id="PTHR11271">
    <property type="entry name" value="GUANINE DEAMINASE"/>
    <property type="match status" value="1"/>
</dbReference>
<dbReference type="EMBL" id="MU167305">
    <property type="protein sequence ID" value="KAG0144000.1"/>
    <property type="molecule type" value="Genomic_DNA"/>
</dbReference>
<dbReference type="GO" id="GO:0008270">
    <property type="term" value="F:zinc ion binding"/>
    <property type="evidence" value="ECO:0007669"/>
    <property type="project" value="TreeGrafter"/>
</dbReference>
<evidence type="ECO:0000259" key="6">
    <source>
        <dbReference type="Pfam" id="PF01979"/>
    </source>
</evidence>
<dbReference type="GO" id="GO:0005829">
    <property type="term" value="C:cytosol"/>
    <property type="evidence" value="ECO:0007669"/>
    <property type="project" value="TreeGrafter"/>
</dbReference>
<name>A0A9P6NC71_9BASI</name>
<evidence type="ECO:0000256" key="2">
    <source>
        <dbReference type="ARBA" id="ARBA00022723"/>
    </source>
</evidence>